<dbReference type="Gene3D" id="3.90.190.20">
    <property type="entry name" value="Mur ligase, C-terminal domain"/>
    <property type="match status" value="1"/>
</dbReference>
<sequence length="470" mass="49230">MIPVTTLSGKKVALFGLGGSGFATARALKMGGAEVTAWDDNPDSVTKAAAEGIHTADLRTIDWSAQSLFVLSPGVPLTHPKPHWTVDLARAAGVDVVGDVELFVRERRAHAPDCPFIAITGTNGKSTTTALIAHILKSSGRDTQLGGNIGTPVLTLDPPKDGRFYVVECSSYQIDLAPTVNPSAGILLNLTPDHLDRHGTMQHYADIKERLVAGSDIAVIGVDDSHCQMIADRIERAGGKVMRISRRHALPYGIYADGTKLIQASGGATKSIADLDGIQTLRGSHNAQNAAAAVAACLAVGVSEEEIRAGLASFPGLKHRMQPVGRRGNVVFVNDSKATNADAAAPALSSYDRIYWIAGGLPKAGGITSLTGFFPRIAKAYLIGEAAAEFAATLGETVPYEISGTLERAVAHAAADAERDESGPLAVMLSPACASFDQYKNFEVRGDAFVSHVAALDGITMLIDSATGDK</sequence>
<evidence type="ECO:0000256" key="8">
    <source>
        <dbReference type="ARBA" id="ARBA00023306"/>
    </source>
</evidence>
<evidence type="ECO:0000313" key="12">
    <source>
        <dbReference type="EMBL" id="KWV46595.1"/>
    </source>
</evidence>
<evidence type="ECO:0000256" key="6">
    <source>
        <dbReference type="ARBA" id="ARBA00022741"/>
    </source>
</evidence>
<keyword evidence="9" id="KW-0573">Peptidoglycan synthesis</keyword>
<evidence type="ECO:0000256" key="4">
    <source>
        <dbReference type="ARBA" id="ARBA00022598"/>
    </source>
</evidence>
<comment type="function">
    <text evidence="9">Cell wall formation. Catalyzes the addition of glutamate to the nucleotide precursor UDP-N-acetylmuramoyl-L-alanine (UMA).</text>
</comment>
<comment type="pathway">
    <text evidence="2 9">Cell wall biogenesis; peptidoglycan biosynthesis.</text>
</comment>
<dbReference type="SUPFAM" id="SSF53244">
    <property type="entry name" value="MurD-like peptide ligases, peptide-binding domain"/>
    <property type="match status" value="1"/>
</dbReference>
<proteinExistence type="inferred from homology"/>
<keyword evidence="7 9" id="KW-0067">ATP-binding</keyword>
<keyword evidence="8 9" id="KW-0131">Cell cycle</keyword>
<dbReference type="Proteomes" id="UP000068164">
    <property type="component" value="Unassembled WGS sequence"/>
</dbReference>
<dbReference type="Pfam" id="PF08245">
    <property type="entry name" value="Mur_ligase_M"/>
    <property type="match status" value="1"/>
</dbReference>
<reference evidence="12 13" key="1">
    <citation type="submission" date="2015-11" db="EMBL/GenBank/DDBJ databases">
        <title>Draft Genome Sequence of the Strain BR 10423 (Rhizobium sp.) isolated from nodules of Mimosa pudica.</title>
        <authorList>
            <person name="Barauna A.C."/>
            <person name="Zilli J.E."/>
            <person name="Simoes-Araujo J.L."/>
            <person name="Reis V.M."/>
            <person name="James E.K."/>
            <person name="Reis F.B.Jr."/>
            <person name="Rouws L.F."/>
            <person name="Passos S.R."/>
            <person name="Gois S.R."/>
        </authorList>
    </citation>
    <scope>NUCLEOTIDE SEQUENCE [LARGE SCALE GENOMIC DNA]</scope>
    <source>
        <strain evidence="12 13">BR10423</strain>
    </source>
</reference>
<keyword evidence="13" id="KW-1185">Reference proteome</keyword>
<dbReference type="GO" id="GO:0008764">
    <property type="term" value="F:UDP-N-acetylmuramoylalanine-D-glutamate ligase activity"/>
    <property type="evidence" value="ECO:0007669"/>
    <property type="project" value="UniProtKB-UniRule"/>
</dbReference>
<evidence type="ECO:0000256" key="7">
    <source>
        <dbReference type="ARBA" id="ARBA00022840"/>
    </source>
</evidence>
<dbReference type="GO" id="GO:0005737">
    <property type="term" value="C:cytoplasm"/>
    <property type="evidence" value="ECO:0007669"/>
    <property type="project" value="UniProtKB-SubCell"/>
</dbReference>
<evidence type="ECO:0000256" key="1">
    <source>
        <dbReference type="ARBA" id="ARBA00004496"/>
    </source>
</evidence>
<dbReference type="UniPathway" id="UPA00219"/>
<dbReference type="GO" id="GO:0008360">
    <property type="term" value="P:regulation of cell shape"/>
    <property type="evidence" value="ECO:0007669"/>
    <property type="project" value="UniProtKB-KW"/>
</dbReference>
<dbReference type="InterPro" id="IPR013221">
    <property type="entry name" value="Mur_ligase_cen"/>
</dbReference>
<accession>A0A125Q627</accession>
<feature type="domain" description="Mur ligase central" evidence="11">
    <location>
        <begin position="119"/>
        <end position="297"/>
    </location>
</feature>
<keyword evidence="9" id="KW-0961">Cell wall biogenesis/degradation</keyword>
<dbReference type="GO" id="GO:0004326">
    <property type="term" value="F:tetrahydrofolylpolyglutamate synthase activity"/>
    <property type="evidence" value="ECO:0007669"/>
    <property type="project" value="InterPro"/>
</dbReference>
<evidence type="ECO:0000259" key="11">
    <source>
        <dbReference type="Pfam" id="PF08245"/>
    </source>
</evidence>
<evidence type="ECO:0000256" key="9">
    <source>
        <dbReference type="HAMAP-Rule" id="MF_00639"/>
    </source>
</evidence>
<evidence type="ECO:0000256" key="3">
    <source>
        <dbReference type="ARBA" id="ARBA00022490"/>
    </source>
</evidence>
<evidence type="ECO:0000259" key="10">
    <source>
        <dbReference type="Pfam" id="PF02826"/>
    </source>
</evidence>
<dbReference type="GO" id="GO:0005524">
    <property type="term" value="F:ATP binding"/>
    <property type="evidence" value="ECO:0007669"/>
    <property type="project" value="UniProtKB-UniRule"/>
</dbReference>
<gene>
    <name evidence="9 12" type="primary">murD</name>
    <name evidence="12" type="ORF">AS026_14385</name>
</gene>
<comment type="similarity">
    <text evidence="9">Belongs to the MurCDEF family.</text>
</comment>
<dbReference type="PANTHER" id="PTHR43692">
    <property type="entry name" value="UDP-N-ACETYLMURAMOYLALANINE--D-GLUTAMATE LIGASE"/>
    <property type="match status" value="1"/>
</dbReference>
<dbReference type="OrthoDB" id="9809796at2"/>
<dbReference type="InterPro" id="IPR018109">
    <property type="entry name" value="Folylpolyglutamate_synth_CS"/>
</dbReference>
<keyword evidence="6 9" id="KW-0547">Nucleotide-binding</keyword>
<keyword evidence="5 9" id="KW-0132">Cell division</keyword>
<evidence type="ECO:0000256" key="5">
    <source>
        <dbReference type="ARBA" id="ARBA00022618"/>
    </source>
</evidence>
<dbReference type="GO" id="GO:0009252">
    <property type="term" value="P:peptidoglycan biosynthetic process"/>
    <property type="evidence" value="ECO:0007669"/>
    <property type="project" value="UniProtKB-UniRule"/>
</dbReference>
<dbReference type="HAMAP" id="MF_00639">
    <property type="entry name" value="MurD"/>
    <property type="match status" value="1"/>
</dbReference>
<dbReference type="EC" id="6.3.2.9" evidence="9"/>
<protein>
    <recommendedName>
        <fullName evidence="9">UDP-N-acetylmuramoylalanine--D-glutamate ligase</fullName>
        <ecNumber evidence="9">6.3.2.9</ecNumber>
    </recommendedName>
    <alternativeName>
        <fullName evidence="9">D-glutamic acid-adding enzyme</fullName>
    </alternativeName>
    <alternativeName>
        <fullName evidence="9">UDP-N-acetylmuramoyl-L-alanyl-D-glutamate synthetase</fullName>
    </alternativeName>
</protein>
<dbReference type="InterPro" id="IPR005762">
    <property type="entry name" value="MurD"/>
</dbReference>
<dbReference type="InterPro" id="IPR036565">
    <property type="entry name" value="Mur-like_cat_sf"/>
</dbReference>
<dbReference type="Gene3D" id="3.40.50.720">
    <property type="entry name" value="NAD(P)-binding Rossmann-like Domain"/>
    <property type="match status" value="1"/>
</dbReference>
<dbReference type="Gene3D" id="3.40.1190.10">
    <property type="entry name" value="Mur-like, catalytic domain"/>
    <property type="match status" value="1"/>
</dbReference>
<evidence type="ECO:0000256" key="2">
    <source>
        <dbReference type="ARBA" id="ARBA00004752"/>
    </source>
</evidence>
<dbReference type="NCBIfam" id="TIGR01087">
    <property type="entry name" value="murD"/>
    <property type="match status" value="1"/>
</dbReference>
<comment type="catalytic activity">
    <reaction evidence="9">
        <text>UDP-N-acetyl-alpha-D-muramoyl-L-alanine + D-glutamate + ATP = UDP-N-acetyl-alpha-D-muramoyl-L-alanyl-D-glutamate + ADP + phosphate + H(+)</text>
        <dbReference type="Rhea" id="RHEA:16429"/>
        <dbReference type="ChEBI" id="CHEBI:15378"/>
        <dbReference type="ChEBI" id="CHEBI:29986"/>
        <dbReference type="ChEBI" id="CHEBI:30616"/>
        <dbReference type="ChEBI" id="CHEBI:43474"/>
        <dbReference type="ChEBI" id="CHEBI:83898"/>
        <dbReference type="ChEBI" id="CHEBI:83900"/>
        <dbReference type="ChEBI" id="CHEBI:456216"/>
        <dbReference type="EC" id="6.3.2.9"/>
    </reaction>
</comment>
<evidence type="ECO:0000313" key="13">
    <source>
        <dbReference type="Proteomes" id="UP000068164"/>
    </source>
</evidence>
<dbReference type="InterPro" id="IPR036615">
    <property type="entry name" value="Mur_ligase_C_dom_sf"/>
</dbReference>
<name>A0A125Q627_9HYPH</name>
<organism evidence="12 13">
    <name type="scientific">Rhizobium altiplani</name>
    <dbReference type="NCBI Taxonomy" id="1864509"/>
    <lineage>
        <taxon>Bacteria</taxon>
        <taxon>Pseudomonadati</taxon>
        <taxon>Pseudomonadota</taxon>
        <taxon>Alphaproteobacteria</taxon>
        <taxon>Hyphomicrobiales</taxon>
        <taxon>Rhizobiaceae</taxon>
        <taxon>Rhizobium/Agrobacterium group</taxon>
        <taxon>Rhizobium</taxon>
    </lineage>
</organism>
<keyword evidence="9" id="KW-0133">Cell shape</keyword>
<comment type="caution">
    <text evidence="12">The sequence shown here is derived from an EMBL/GenBank/DDBJ whole genome shotgun (WGS) entry which is preliminary data.</text>
</comment>
<feature type="domain" description="D-isomer specific 2-hydroxyacid dehydrogenase NAD-binding" evidence="10">
    <location>
        <begin position="4"/>
        <end position="78"/>
    </location>
</feature>
<dbReference type="GO" id="GO:0051287">
    <property type="term" value="F:NAD binding"/>
    <property type="evidence" value="ECO:0007669"/>
    <property type="project" value="InterPro"/>
</dbReference>
<dbReference type="EMBL" id="LNCD01000106">
    <property type="protein sequence ID" value="KWV46595.1"/>
    <property type="molecule type" value="Genomic_DNA"/>
</dbReference>
<dbReference type="GO" id="GO:0071555">
    <property type="term" value="P:cell wall organization"/>
    <property type="evidence" value="ECO:0007669"/>
    <property type="project" value="UniProtKB-KW"/>
</dbReference>
<dbReference type="PROSITE" id="PS01011">
    <property type="entry name" value="FOLYLPOLYGLU_SYNT_1"/>
    <property type="match status" value="1"/>
</dbReference>
<dbReference type="AlphaFoldDB" id="A0A125Q627"/>
<comment type="subcellular location">
    <subcellularLocation>
        <location evidence="1 9">Cytoplasm</location>
    </subcellularLocation>
</comment>
<dbReference type="InterPro" id="IPR006140">
    <property type="entry name" value="D-isomer_DH_NAD-bd"/>
</dbReference>
<dbReference type="RefSeq" id="WP_062372616.1">
    <property type="nucleotide sequence ID" value="NZ_LNCD01000106.1"/>
</dbReference>
<dbReference type="SUPFAM" id="SSF51984">
    <property type="entry name" value="MurCD N-terminal domain"/>
    <property type="match status" value="1"/>
</dbReference>
<dbReference type="SUPFAM" id="SSF53623">
    <property type="entry name" value="MurD-like peptide ligases, catalytic domain"/>
    <property type="match status" value="1"/>
</dbReference>
<feature type="binding site" evidence="9">
    <location>
        <begin position="121"/>
        <end position="127"/>
    </location>
    <ligand>
        <name>ATP</name>
        <dbReference type="ChEBI" id="CHEBI:30616"/>
    </ligand>
</feature>
<dbReference type="PANTHER" id="PTHR43692:SF1">
    <property type="entry name" value="UDP-N-ACETYLMURAMOYLALANINE--D-GLUTAMATE LIGASE"/>
    <property type="match status" value="1"/>
</dbReference>
<keyword evidence="3 9" id="KW-0963">Cytoplasm</keyword>
<dbReference type="Pfam" id="PF02826">
    <property type="entry name" value="2-Hacid_dh_C"/>
    <property type="match status" value="1"/>
</dbReference>
<keyword evidence="4 9" id="KW-0436">Ligase</keyword>
<dbReference type="GO" id="GO:0051301">
    <property type="term" value="P:cell division"/>
    <property type="evidence" value="ECO:0007669"/>
    <property type="project" value="UniProtKB-KW"/>
</dbReference>